<dbReference type="KEGG" id="tce:A3L02_02325"/>
<keyword evidence="2" id="KW-0067">ATP-binding</keyword>
<dbReference type="GO" id="GO:0005524">
    <property type="term" value="F:ATP binding"/>
    <property type="evidence" value="ECO:0007669"/>
    <property type="project" value="UniProtKB-KW"/>
</dbReference>
<dbReference type="SMART" id="SM00382">
    <property type="entry name" value="AAA"/>
    <property type="match status" value="1"/>
</dbReference>
<dbReference type="InterPro" id="IPR003439">
    <property type="entry name" value="ABC_transporter-like_ATP-bd"/>
</dbReference>
<name>A0A218P0Q2_THECE</name>
<protein>
    <recommendedName>
        <fullName evidence="3">ABC transporter domain-containing protein</fullName>
    </recommendedName>
</protein>
<dbReference type="RefSeq" id="WP_088862441.1">
    <property type="nucleotide sequence ID" value="NZ_CP014854.1"/>
</dbReference>
<dbReference type="AlphaFoldDB" id="A0A218P0Q2"/>
<dbReference type="EMBL" id="CP014854">
    <property type="protein sequence ID" value="ASI98483.1"/>
    <property type="molecule type" value="Genomic_DNA"/>
</dbReference>
<dbReference type="OrthoDB" id="31298at2157"/>
<dbReference type="SUPFAM" id="SSF52540">
    <property type="entry name" value="P-loop containing nucleoside triphosphate hydrolases"/>
    <property type="match status" value="1"/>
</dbReference>
<reference evidence="4 5" key="1">
    <citation type="submission" date="2016-03" db="EMBL/GenBank/DDBJ databases">
        <title>Complete genome sequence of Thermococcus celer.</title>
        <authorList>
            <person name="Oger P.M."/>
        </authorList>
    </citation>
    <scope>NUCLEOTIDE SEQUENCE [LARGE SCALE GENOMIC DNA]</scope>
    <source>
        <strain evidence="4 5">Vu 13</strain>
    </source>
</reference>
<feature type="domain" description="ABC transporter" evidence="3">
    <location>
        <begin position="5"/>
        <end position="235"/>
    </location>
</feature>
<organism evidence="4 5">
    <name type="scientific">Thermococcus celer Vu 13 = JCM 8558</name>
    <dbReference type="NCBI Taxonomy" id="1293037"/>
    <lineage>
        <taxon>Archaea</taxon>
        <taxon>Methanobacteriati</taxon>
        <taxon>Methanobacteriota</taxon>
        <taxon>Thermococci</taxon>
        <taxon>Thermococcales</taxon>
        <taxon>Thermococcaceae</taxon>
        <taxon>Thermococcus</taxon>
    </lineage>
</organism>
<accession>A0A218P0Q2</accession>
<evidence type="ECO:0000259" key="3">
    <source>
        <dbReference type="PROSITE" id="PS50893"/>
    </source>
</evidence>
<dbReference type="Gene3D" id="3.40.50.300">
    <property type="entry name" value="P-loop containing nucleotide triphosphate hydrolases"/>
    <property type="match status" value="1"/>
</dbReference>
<dbReference type="PROSITE" id="PS50893">
    <property type="entry name" value="ABC_TRANSPORTER_2"/>
    <property type="match status" value="1"/>
</dbReference>
<dbReference type="GeneID" id="33323552"/>
<gene>
    <name evidence="4" type="ORF">A3L02_02325</name>
</gene>
<dbReference type="PANTHER" id="PTHR43582">
    <property type="entry name" value="LINEARMYCIN RESISTANCE ATP-BINDING PROTEIN LNRL"/>
    <property type="match status" value="1"/>
</dbReference>
<proteinExistence type="predicted"/>
<evidence type="ECO:0000256" key="1">
    <source>
        <dbReference type="ARBA" id="ARBA00022741"/>
    </source>
</evidence>
<keyword evidence="5" id="KW-1185">Reference proteome</keyword>
<evidence type="ECO:0000256" key="2">
    <source>
        <dbReference type="ARBA" id="ARBA00022840"/>
    </source>
</evidence>
<evidence type="ECO:0000313" key="5">
    <source>
        <dbReference type="Proteomes" id="UP000197156"/>
    </source>
</evidence>
<dbReference type="PANTHER" id="PTHR43582:SF2">
    <property type="entry name" value="LINEARMYCIN RESISTANCE ATP-BINDING PROTEIN LNRL"/>
    <property type="match status" value="1"/>
</dbReference>
<dbReference type="GO" id="GO:0016887">
    <property type="term" value="F:ATP hydrolysis activity"/>
    <property type="evidence" value="ECO:0007669"/>
    <property type="project" value="InterPro"/>
</dbReference>
<dbReference type="Pfam" id="PF00005">
    <property type="entry name" value="ABC_tran"/>
    <property type="match status" value="1"/>
</dbReference>
<dbReference type="Proteomes" id="UP000197156">
    <property type="component" value="Chromosome"/>
</dbReference>
<keyword evidence="1" id="KW-0547">Nucleotide-binding</keyword>
<evidence type="ECO:0000313" key="4">
    <source>
        <dbReference type="EMBL" id="ASI98483.1"/>
    </source>
</evidence>
<dbReference type="InterPro" id="IPR003593">
    <property type="entry name" value="AAA+_ATPase"/>
</dbReference>
<dbReference type="InterPro" id="IPR027417">
    <property type="entry name" value="P-loop_NTPase"/>
</dbReference>
<sequence>MEYAIITKDLTKYYGDFLAVDRVNLRVPFNTIYGFLGPNGAGKTTTIRMMCGLTNISSGDAIVNGHSVRKEPEKVKASVGVVQDISNLYPELTCFDNLMFSAEMHGVPKRLRKERVLELLEFFDLEDKKDEKFANLFRGLKRRLTIAAALVHKPKILLLDEPTLVLDVKSRRKMWALIKALKEEDITIFLTSHNVYEVSHLSERVAVINKGRIVAEGKPSELKRLVPYDETIELGVSDPKRLLERLKGVDVIDRAYLDKGTLKVVARDSLVAIEEISQVLREEGIDVNFMSLRSADMEEVFLKIVEGEGVGRFKQGDLHSQEGH</sequence>